<evidence type="ECO:0000256" key="1">
    <source>
        <dbReference type="ARBA" id="ARBA00004170"/>
    </source>
</evidence>
<organism evidence="9 10">
    <name type="scientific">Schizosaccharomyces osmophilus</name>
    <dbReference type="NCBI Taxonomy" id="2545709"/>
    <lineage>
        <taxon>Eukaryota</taxon>
        <taxon>Fungi</taxon>
        <taxon>Dikarya</taxon>
        <taxon>Ascomycota</taxon>
        <taxon>Taphrinomycotina</taxon>
        <taxon>Schizosaccharomycetes</taxon>
        <taxon>Schizosaccharomycetales</taxon>
        <taxon>Schizosaccharomycetaceae</taxon>
        <taxon>Schizosaccharomyces</taxon>
    </lineage>
</organism>
<comment type="subcellular location">
    <subcellularLocation>
        <location evidence="1">Membrane</location>
        <topology evidence="1">Peripheral membrane protein</topology>
    </subcellularLocation>
</comment>
<dbReference type="InterPro" id="IPR036028">
    <property type="entry name" value="SH3-like_dom_sf"/>
</dbReference>
<dbReference type="EMBL" id="CP115613">
    <property type="protein sequence ID" value="WBW74935.1"/>
    <property type="molecule type" value="Genomic_DNA"/>
</dbReference>
<dbReference type="InterPro" id="IPR004148">
    <property type="entry name" value="BAR_dom"/>
</dbReference>
<dbReference type="PANTHER" id="PTHR14167">
    <property type="entry name" value="SH3 DOMAIN-CONTAINING"/>
    <property type="match status" value="1"/>
</dbReference>
<feature type="compositionally biased region" description="Polar residues" evidence="6">
    <location>
        <begin position="271"/>
        <end position="284"/>
    </location>
</feature>
<proteinExistence type="predicted"/>
<evidence type="ECO:0000259" key="8">
    <source>
        <dbReference type="PROSITE" id="PS51021"/>
    </source>
</evidence>
<keyword evidence="2 5" id="KW-0728">SH3 domain</keyword>
<dbReference type="RefSeq" id="XP_056039178.1">
    <property type="nucleotide sequence ID" value="XM_056183745.1"/>
</dbReference>
<protein>
    <submittedName>
        <fullName evidence="9">BAR adaptor protein, endophilin A3-like protein</fullName>
    </submittedName>
</protein>
<sequence length="303" mass="34796">MKDYHTARKKLESRRQTYESLLMKAYKAKKEDSRLEEDIRLASYKFEESTENVRNRMVTLKEAEIDQQQQMTQLLRHQLEFFKEATKTLTNVYELCHSSISQDPQGTEVKKDDEECEVDLYKASLNRVSPHEPLNSRPSSIIFQLNSDQNNDSREGVKDQTVVQALYTFNGRNSKELHFNAGDLISVSHKLSDDWYVGEKMNTQMVMLGKSGMFPANYCRRISGRAIQYKTPTNSIERAKTLRRIVSDEPKDLSTPIKQTHGKIGRLFENDNGTSEPASNSSPSYIKVRKPLPSTPNKGVFMA</sequence>
<accession>A0AAE9WFH4</accession>
<evidence type="ECO:0000256" key="4">
    <source>
        <dbReference type="ARBA" id="ARBA00023136"/>
    </source>
</evidence>
<evidence type="ECO:0000313" key="10">
    <source>
        <dbReference type="Proteomes" id="UP001212411"/>
    </source>
</evidence>
<dbReference type="SMART" id="SM00326">
    <property type="entry name" value="SH3"/>
    <property type="match status" value="1"/>
</dbReference>
<dbReference type="Proteomes" id="UP001212411">
    <property type="component" value="Chromosome 3"/>
</dbReference>
<evidence type="ECO:0000256" key="2">
    <source>
        <dbReference type="ARBA" id="ARBA00022443"/>
    </source>
</evidence>
<keyword evidence="3" id="KW-0175">Coiled coil</keyword>
<dbReference type="InterPro" id="IPR001452">
    <property type="entry name" value="SH3_domain"/>
</dbReference>
<dbReference type="InterPro" id="IPR050384">
    <property type="entry name" value="Endophilin_SH3RF"/>
</dbReference>
<dbReference type="PROSITE" id="PS50002">
    <property type="entry name" value="SH3"/>
    <property type="match status" value="1"/>
</dbReference>
<evidence type="ECO:0000259" key="7">
    <source>
        <dbReference type="PROSITE" id="PS50002"/>
    </source>
</evidence>
<dbReference type="PROSITE" id="PS51021">
    <property type="entry name" value="BAR"/>
    <property type="match status" value="1"/>
</dbReference>
<feature type="domain" description="BAR" evidence="8">
    <location>
        <begin position="1"/>
        <end position="105"/>
    </location>
</feature>
<dbReference type="GeneID" id="80878434"/>
<evidence type="ECO:0000256" key="5">
    <source>
        <dbReference type="PROSITE-ProRule" id="PRU00192"/>
    </source>
</evidence>
<feature type="region of interest" description="Disordered" evidence="6">
    <location>
        <begin position="264"/>
        <end position="303"/>
    </location>
</feature>
<evidence type="ECO:0000256" key="3">
    <source>
        <dbReference type="ARBA" id="ARBA00023054"/>
    </source>
</evidence>
<reference evidence="9 10" key="1">
    <citation type="journal article" date="2023" name="G3 (Bethesda)">
        <title>A high-quality reference genome for the fission yeast Schizosaccharomyces osmophilus.</title>
        <authorList>
            <person name="Jia G.S."/>
            <person name="Zhang W.C."/>
            <person name="Liang Y."/>
            <person name="Liu X.H."/>
            <person name="Rhind N."/>
            <person name="Pidoux A."/>
            <person name="Brysch-Herzberg M."/>
            <person name="Du L.L."/>
        </authorList>
    </citation>
    <scope>NUCLEOTIDE SEQUENCE [LARGE SCALE GENOMIC DNA]</scope>
    <source>
        <strain evidence="9 10">CBS 15793</strain>
    </source>
</reference>
<evidence type="ECO:0000313" key="9">
    <source>
        <dbReference type="EMBL" id="WBW74935.1"/>
    </source>
</evidence>
<dbReference type="Gene3D" id="1.20.1270.60">
    <property type="entry name" value="Arfaptin homology (AH) domain/BAR domain"/>
    <property type="match status" value="1"/>
</dbReference>
<keyword evidence="4" id="KW-0472">Membrane</keyword>
<gene>
    <name evidence="9" type="primary">mug137</name>
    <name evidence="9" type="ORF">SOMG_04970</name>
</gene>
<dbReference type="Pfam" id="PF00018">
    <property type="entry name" value="SH3_1"/>
    <property type="match status" value="1"/>
</dbReference>
<dbReference type="AlphaFoldDB" id="A0AAE9WFH4"/>
<feature type="domain" description="SH3" evidence="7">
    <location>
        <begin position="158"/>
        <end position="224"/>
    </location>
</feature>
<dbReference type="Pfam" id="PF03114">
    <property type="entry name" value="BAR"/>
    <property type="match status" value="1"/>
</dbReference>
<name>A0AAE9WFH4_9SCHI</name>
<keyword evidence="10" id="KW-1185">Reference proteome</keyword>
<dbReference type="SUPFAM" id="SSF103657">
    <property type="entry name" value="BAR/IMD domain-like"/>
    <property type="match status" value="1"/>
</dbReference>
<evidence type="ECO:0000256" key="6">
    <source>
        <dbReference type="SAM" id="MobiDB-lite"/>
    </source>
</evidence>
<dbReference type="InterPro" id="IPR027267">
    <property type="entry name" value="AH/BAR_dom_sf"/>
</dbReference>
<dbReference type="Gene3D" id="2.30.30.40">
    <property type="entry name" value="SH3 Domains"/>
    <property type="match status" value="1"/>
</dbReference>
<dbReference type="KEGG" id="som:SOMG_04970"/>
<dbReference type="PANTHER" id="PTHR14167:SF81">
    <property type="entry name" value="ENDOPHILIN-A"/>
    <property type="match status" value="1"/>
</dbReference>
<dbReference type="GO" id="GO:0005737">
    <property type="term" value="C:cytoplasm"/>
    <property type="evidence" value="ECO:0007669"/>
    <property type="project" value="InterPro"/>
</dbReference>
<dbReference type="SUPFAM" id="SSF50044">
    <property type="entry name" value="SH3-domain"/>
    <property type="match status" value="1"/>
</dbReference>
<dbReference type="CDD" id="cd00174">
    <property type="entry name" value="SH3"/>
    <property type="match status" value="1"/>
</dbReference>
<dbReference type="PRINTS" id="PR00452">
    <property type="entry name" value="SH3DOMAIN"/>
</dbReference>